<dbReference type="Proteomes" id="UP000553776">
    <property type="component" value="Unassembled WGS sequence"/>
</dbReference>
<evidence type="ECO:0000313" key="5">
    <source>
        <dbReference type="EMBL" id="MBB6693485.1"/>
    </source>
</evidence>
<dbReference type="GO" id="GO:0008422">
    <property type="term" value="F:beta-glucosidase activity"/>
    <property type="evidence" value="ECO:0007669"/>
    <property type="project" value="TreeGrafter"/>
</dbReference>
<reference evidence="5 6" key="1">
    <citation type="submission" date="2020-08" db="EMBL/GenBank/DDBJ databases">
        <title>Cohnella phylogeny.</title>
        <authorList>
            <person name="Dunlap C."/>
        </authorList>
    </citation>
    <scope>NUCLEOTIDE SEQUENCE [LARGE SCALE GENOMIC DNA]</scope>
    <source>
        <strain evidence="5 6">DSM 25239</strain>
    </source>
</reference>
<protein>
    <submittedName>
        <fullName evidence="5">Family 1 glycosylhydrolase</fullName>
    </submittedName>
</protein>
<name>A0A841TZ24_9BACL</name>
<dbReference type="GO" id="GO:0016052">
    <property type="term" value="P:carbohydrate catabolic process"/>
    <property type="evidence" value="ECO:0007669"/>
    <property type="project" value="TreeGrafter"/>
</dbReference>
<evidence type="ECO:0000256" key="1">
    <source>
        <dbReference type="ARBA" id="ARBA00010838"/>
    </source>
</evidence>
<organism evidence="5 6">
    <name type="scientific">Cohnella xylanilytica</name>
    <dbReference type="NCBI Taxonomy" id="557555"/>
    <lineage>
        <taxon>Bacteria</taxon>
        <taxon>Bacillati</taxon>
        <taxon>Bacillota</taxon>
        <taxon>Bacilli</taxon>
        <taxon>Bacillales</taxon>
        <taxon>Paenibacillaceae</taxon>
        <taxon>Cohnella</taxon>
    </lineage>
</organism>
<comment type="caution">
    <text evidence="5">The sequence shown here is derived from an EMBL/GenBank/DDBJ whole genome shotgun (WGS) entry which is preliminary data.</text>
</comment>
<evidence type="ECO:0000256" key="2">
    <source>
        <dbReference type="ARBA" id="ARBA00022801"/>
    </source>
</evidence>
<dbReference type="RefSeq" id="WP_185137459.1">
    <property type="nucleotide sequence ID" value="NZ_JACJVR010000073.1"/>
</dbReference>
<evidence type="ECO:0000313" key="6">
    <source>
        <dbReference type="Proteomes" id="UP000553776"/>
    </source>
</evidence>
<keyword evidence="6" id="KW-1185">Reference proteome</keyword>
<dbReference type="GO" id="GO:0005829">
    <property type="term" value="C:cytosol"/>
    <property type="evidence" value="ECO:0007669"/>
    <property type="project" value="TreeGrafter"/>
</dbReference>
<sequence>MASGYPEGFLWGAATAAHQVEGNNVNSDTWAEENAKGSPYAERSGDAIDHYRLYREDIALLARLGLKAYRFSIEWARIEPEAGHYSRSAIEHYRDVLIACREHGLTPVVTLHHFTSPRWLMRFGGWSDPATADRFAAYCETVVRELGDLIPYALTMNEVDLPVMLRDLFASIGQTPPVGIAAESWTAPEWREEAARLCGTTADKYRPFLTASDEASIAVVKDAHVKARAAMKRIRPDIQVGLTLALPDVQALPGGEERAENVWNGYFRQYLDVISGDDFLGLQNYTREVYGPDGAAIPEAGAELTQMGYEYDPEALGRVVRQVARDLSIPIVVTEHGVATDDDTRRVEFIRRGLEGLQGCLADGIDVRGYFYWSAFDNFEWNFGYSKTFGIVAVDRSTQERTAKESGRYLGEIARNNGLGRP</sequence>
<dbReference type="SUPFAM" id="SSF51445">
    <property type="entry name" value="(Trans)glycosidases"/>
    <property type="match status" value="1"/>
</dbReference>
<dbReference type="AlphaFoldDB" id="A0A841TZ24"/>
<evidence type="ECO:0000256" key="4">
    <source>
        <dbReference type="RuleBase" id="RU003690"/>
    </source>
</evidence>
<gene>
    <name evidence="5" type="ORF">H7B90_19010</name>
</gene>
<dbReference type="Pfam" id="PF00232">
    <property type="entry name" value="Glyco_hydro_1"/>
    <property type="match status" value="2"/>
</dbReference>
<accession>A0A841TZ24</accession>
<proteinExistence type="inferred from homology"/>
<keyword evidence="2 5" id="KW-0378">Hydrolase</keyword>
<dbReference type="InterPro" id="IPR001360">
    <property type="entry name" value="Glyco_hydro_1"/>
</dbReference>
<dbReference type="PANTHER" id="PTHR10353">
    <property type="entry name" value="GLYCOSYL HYDROLASE"/>
    <property type="match status" value="1"/>
</dbReference>
<dbReference type="PANTHER" id="PTHR10353:SF36">
    <property type="entry name" value="LP05116P"/>
    <property type="match status" value="1"/>
</dbReference>
<dbReference type="PRINTS" id="PR00131">
    <property type="entry name" value="GLHYDRLASE1"/>
</dbReference>
<dbReference type="InterPro" id="IPR017853">
    <property type="entry name" value="GH"/>
</dbReference>
<comment type="similarity">
    <text evidence="1 4">Belongs to the glycosyl hydrolase 1 family.</text>
</comment>
<evidence type="ECO:0000256" key="3">
    <source>
        <dbReference type="ARBA" id="ARBA00023295"/>
    </source>
</evidence>
<dbReference type="EMBL" id="JACJVR010000073">
    <property type="protein sequence ID" value="MBB6693485.1"/>
    <property type="molecule type" value="Genomic_DNA"/>
</dbReference>
<dbReference type="Gene3D" id="3.20.20.80">
    <property type="entry name" value="Glycosidases"/>
    <property type="match status" value="1"/>
</dbReference>
<keyword evidence="3" id="KW-0326">Glycosidase</keyword>